<dbReference type="PANTHER" id="PTHR30273">
    <property type="entry name" value="PERIPLASMIC SIGNAL SENSOR AND SIGMA FACTOR ACTIVATOR FECR-RELATED"/>
    <property type="match status" value="1"/>
</dbReference>
<feature type="domain" description="Protein FecR C-terminal" evidence="3">
    <location>
        <begin position="278"/>
        <end position="346"/>
    </location>
</feature>
<keyword evidence="1" id="KW-0812">Transmembrane</keyword>
<reference evidence="4 5" key="1">
    <citation type="submission" date="2017-05" db="EMBL/GenBank/DDBJ databases">
        <authorList>
            <person name="Varghese N."/>
            <person name="Submissions S."/>
        </authorList>
    </citation>
    <scope>NUCLEOTIDE SEQUENCE [LARGE SCALE GENOMIC DNA]</scope>
    <source>
        <strain evidence="4 5">DSM 15360</strain>
    </source>
</reference>
<evidence type="ECO:0000259" key="3">
    <source>
        <dbReference type="Pfam" id="PF16344"/>
    </source>
</evidence>
<comment type="caution">
    <text evidence="4">The sequence shown here is derived from an EMBL/GenBank/DDBJ whole genome shotgun (WGS) entry which is preliminary data.</text>
</comment>
<dbReference type="RefSeq" id="WP_283411298.1">
    <property type="nucleotide sequence ID" value="NZ_FXUA01000001.1"/>
</dbReference>
<name>A0ABY1NBF9_9BACT</name>
<evidence type="ECO:0000313" key="5">
    <source>
        <dbReference type="Proteomes" id="UP001157915"/>
    </source>
</evidence>
<feature type="transmembrane region" description="Helical" evidence="1">
    <location>
        <begin position="103"/>
        <end position="126"/>
    </location>
</feature>
<dbReference type="Pfam" id="PF04773">
    <property type="entry name" value="FecR"/>
    <property type="match status" value="1"/>
</dbReference>
<dbReference type="EMBL" id="FXUA01000001">
    <property type="protein sequence ID" value="SMP05495.1"/>
    <property type="molecule type" value="Genomic_DNA"/>
</dbReference>
<keyword evidence="5" id="KW-1185">Reference proteome</keyword>
<keyword evidence="1" id="KW-1133">Transmembrane helix</keyword>
<evidence type="ECO:0000256" key="1">
    <source>
        <dbReference type="SAM" id="Phobius"/>
    </source>
</evidence>
<dbReference type="InterPro" id="IPR032508">
    <property type="entry name" value="FecR_C"/>
</dbReference>
<dbReference type="PIRSF" id="PIRSF018266">
    <property type="entry name" value="FecR"/>
    <property type="match status" value="1"/>
</dbReference>
<dbReference type="Pfam" id="PF16344">
    <property type="entry name" value="FecR_C"/>
    <property type="match status" value="1"/>
</dbReference>
<dbReference type="InterPro" id="IPR006860">
    <property type="entry name" value="FecR"/>
</dbReference>
<dbReference type="InterPro" id="IPR012373">
    <property type="entry name" value="Ferrdict_sens_TM"/>
</dbReference>
<dbReference type="Gene3D" id="3.55.50.30">
    <property type="match status" value="1"/>
</dbReference>
<gene>
    <name evidence="4" type="ORF">SAMN06265367_101356</name>
</gene>
<dbReference type="Gene3D" id="2.60.120.1440">
    <property type="match status" value="1"/>
</dbReference>
<organism evidence="4 5">
    <name type="scientific">Algoriphagus winogradskyi</name>
    <dbReference type="NCBI Taxonomy" id="237017"/>
    <lineage>
        <taxon>Bacteria</taxon>
        <taxon>Pseudomonadati</taxon>
        <taxon>Bacteroidota</taxon>
        <taxon>Cytophagia</taxon>
        <taxon>Cytophagales</taxon>
        <taxon>Cyclobacteriaceae</taxon>
        <taxon>Algoriphagus</taxon>
    </lineage>
</organism>
<feature type="domain" description="FecR protein" evidence="2">
    <location>
        <begin position="148"/>
        <end position="236"/>
    </location>
</feature>
<evidence type="ECO:0000313" key="4">
    <source>
        <dbReference type="EMBL" id="SMP05495.1"/>
    </source>
</evidence>
<protein>
    <submittedName>
        <fullName evidence="4">FecR family protein</fullName>
    </submittedName>
</protein>
<dbReference type="Proteomes" id="UP001157915">
    <property type="component" value="Unassembled WGS sequence"/>
</dbReference>
<keyword evidence="1" id="KW-0472">Membrane</keyword>
<proteinExistence type="predicted"/>
<accession>A0ABY1NBF9</accession>
<dbReference type="PANTHER" id="PTHR30273:SF2">
    <property type="entry name" value="PROTEIN FECR"/>
    <property type="match status" value="1"/>
</dbReference>
<evidence type="ECO:0000259" key="2">
    <source>
        <dbReference type="Pfam" id="PF04773"/>
    </source>
</evidence>
<sequence length="348" mass="39968">MSKNISQKKYEDYELEDFLTDEFFTQWVKSPNENNSHFWEKWLNSNHKKSDLVRKAAGFIRSIQYQENAELSNEDYIEVFENILKGDLSATPIKSKNSNSTKWYSFFSIRWAAAIVLIVFCSWALFESKIYSDGEASEVVWVTKVNAAGKKTIIHLSDGTSIHLNSNSKISYPENFSDSLRIVSIEGEAFFDVIKEERPFIVELQNAKIEVLGTTFNVNNTNEDKVEIALVSGKVKVNDNIGNQIMLAPTEMIVLEKNGQFSKKKFDLRSITGWKDKYLIFTEDDFDTVIQKIERWYGVDITAAGEFKEHWAYTGQYHDESLENVLEGIAQTSKISYSINGKKVEITK</sequence>